<comment type="caution">
    <text evidence="1">The sequence shown here is derived from an EMBL/GenBank/DDBJ whole genome shotgun (WGS) entry which is preliminary data.</text>
</comment>
<dbReference type="Proteomes" id="UP000727907">
    <property type="component" value="Unassembled WGS sequence"/>
</dbReference>
<protein>
    <submittedName>
        <fullName evidence="1">DUF3141 domain-containing protein</fullName>
    </submittedName>
</protein>
<dbReference type="InterPro" id="IPR024501">
    <property type="entry name" value="DUF3141"/>
</dbReference>
<sequence>MADQASLNFFQEYWIDAWQRSILTLDILRERGNTFVERAAENAPHVLGFAFEVVLDGRTLPRPVNYVLVSIVPPEGAIVDPAKPPFVIVDPRAGHGPGIGGMKQESEIGVALAAGHACYFVGFLSKPMPEQTIADVCVAEAAFLEAVAARHPDAEGKPVVIGNCQAGWQLMMTAAIRPDLFGPILLAGSPLSYWAGVRGRNPMRYLGGTLGGTWLTALSGDLGHGTFDGANLVANFESLNPANTYWEKPYNLYARADTEGARFLDFETWWGSPVTLNAVEMQWIADNLFVGNKLTRGEIRTPDGTRVDLRSIRSPIIVLCSWGDNITPPQQALGWVTDLYDHEEQIVANGQTIVYTLHQTIGHLGIFVSSKVATKEHAEFASCMEMIDLLPPGLYEAVITEIDETTANPGLIHGKHLFRLEARTLDDIRALGANSEEDDRRFAAAARVSEINTGLYRTFAQPVVRAMASETSAKMLRETHPHRMRFAAFSDRNPFMASVKPLAEAVRAGRKPVSPDNPLHTMEKVASTWISTCWETYRLTRDAMTEAMFLGTYGSPALQAMVGLAAETTAPAKHGTDPAQDAIAANWRAHLEKMFEVGGLVEAVIRSIMHVRLPQRTVDERGFSVLQAVRRMQPANRRLSFDELKTLFRDQYLLLHLDEERAVRAIPFLLPDDPDQRARGWQVVEEVLGASGDLSAEGRERLAHLQQLFAAARPSR</sequence>
<dbReference type="RefSeq" id="WP_216966181.1">
    <property type="nucleotide sequence ID" value="NZ_JAHOPB010000003.1"/>
</dbReference>
<dbReference type="InterPro" id="IPR051321">
    <property type="entry name" value="PHA/PHB_synthase"/>
</dbReference>
<gene>
    <name evidence="1" type="ORF">KQ910_24285</name>
</gene>
<reference evidence="1 2" key="1">
    <citation type="submission" date="2021-06" db="EMBL/GenBank/DDBJ databases">
        <authorList>
            <person name="Lee D.H."/>
        </authorList>
    </citation>
    <scope>NUCLEOTIDE SEQUENCE [LARGE SCALE GENOMIC DNA]</scope>
    <source>
        <strain evidence="1 2">MMS21-HV4-11</strain>
    </source>
</reference>
<accession>A0ABS6IUN7</accession>
<keyword evidence="2" id="KW-1185">Reference proteome</keyword>
<name>A0ABS6IUN7_9HYPH</name>
<evidence type="ECO:0000313" key="1">
    <source>
        <dbReference type="EMBL" id="MBU8876915.1"/>
    </source>
</evidence>
<dbReference type="Pfam" id="PF11339">
    <property type="entry name" value="DUF3141"/>
    <property type="match status" value="1"/>
</dbReference>
<evidence type="ECO:0000313" key="2">
    <source>
        <dbReference type="Proteomes" id="UP000727907"/>
    </source>
</evidence>
<proteinExistence type="predicted"/>
<dbReference type="EMBL" id="JAHOPB010000003">
    <property type="protein sequence ID" value="MBU8876915.1"/>
    <property type="molecule type" value="Genomic_DNA"/>
</dbReference>
<organism evidence="1 2">
    <name type="scientific">Reyranella humidisoli</name>
    <dbReference type="NCBI Taxonomy" id="2849149"/>
    <lineage>
        <taxon>Bacteria</taxon>
        <taxon>Pseudomonadati</taxon>
        <taxon>Pseudomonadota</taxon>
        <taxon>Alphaproteobacteria</taxon>
        <taxon>Hyphomicrobiales</taxon>
        <taxon>Reyranellaceae</taxon>
        <taxon>Reyranella</taxon>
    </lineage>
</organism>
<dbReference type="PANTHER" id="PTHR36837">
    <property type="entry name" value="POLY(3-HYDROXYALKANOATE) POLYMERASE SUBUNIT PHAC"/>
    <property type="match status" value="1"/>
</dbReference>
<dbReference type="PANTHER" id="PTHR36837:SF2">
    <property type="entry name" value="POLY(3-HYDROXYALKANOATE) POLYMERASE SUBUNIT PHAC"/>
    <property type="match status" value="1"/>
</dbReference>